<feature type="compositionally biased region" description="Polar residues" evidence="1">
    <location>
        <begin position="178"/>
        <end position="194"/>
    </location>
</feature>
<evidence type="ECO:0000256" key="1">
    <source>
        <dbReference type="SAM" id="MobiDB-lite"/>
    </source>
</evidence>
<evidence type="ECO:0000313" key="2">
    <source>
        <dbReference type="EMBL" id="GAV87990.1"/>
    </source>
</evidence>
<feature type="region of interest" description="Disordered" evidence="1">
    <location>
        <begin position="175"/>
        <end position="201"/>
    </location>
</feature>
<accession>A0A1Q3D684</accession>
<organism evidence="2 3">
    <name type="scientific">Cephalotus follicularis</name>
    <name type="common">Albany pitcher plant</name>
    <dbReference type="NCBI Taxonomy" id="3775"/>
    <lineage>
        <taxon>Eukaryota</taxon>
        <taxon>Viridiplantae</taxon>
        <taxon>Streptophyta</taxon>
        <taxon>Embryophyta</taxon>
        <taxon>Tracheophyta</taxon>
        <taxon>Spermatophyta</taxon>
        <taxon>Magnoliopsida</taxon>
        <taxon>eudicotyledons</taxon>
        <taxon>Gunneridae</taxon>
        <taxon>Pentapetalae</taxon>
        <taxon>rosids</taxon>
        <taxon>fabids</taxon>
        <taxon>Oxalidales</taxon>
        <taxon>Cephalotaceae</taxon>
        <taxon>Cephalotus</taxon>
    </lineage>
</organism>
<dbReference type="InParanoid" id="A0A1Q3D684"/>
<dbReference type="PANTHER" id="PTHR35114:SF1">
    <property type="entry name" value="CYTOCHROME OXIDASE COMPLEX ASSEMBLY PROTEIN"/>
    <property type="match status" value="1"/>
</dbReference>
<dbReference type="InterPro" id="IPR014807">
    <property type="entry name" value="Coa1"/>
</dbReference>
<comment type="caution">
    <text evidence="2">The sequence shown here is derived from an EMBL/GenBank/DDBJ whole genome shotgun (WGS) entry which is preliminary data.</text>
</comment>
<dbReference type="OrthoDB" id="535599at2759"/>
<dbReference type="Pfam" id="PF08695">
    <property type="entry name" value="Coa1"/>
    <property type="match status" value="1"/>
</dbReference>
<dbReference type="FunCoup" id="A0A1Q3D684">
    <property type="interactions" value="654"/>
</dbReference>
<gene>
    <name evidence="2" type="ORF">CFOL_v3_31414</name>
</gene>
<protein>
    <submittedName>
        <fullName evidence="2">Coa1 domain-containing protein</fullName>
    </submittedName>
</protein>
<dbReference type="STRING" id="3775.A0A1Q3D684"/>
<dbReference type="AlphaFoldDB" id="A0A1Q3D684"/>
<dbReference type="PANTHER" id="PTHR35114">
    <property type="entry name" value="CYTOCHROME OXIDASE COMPLEX ASSEMBLY PROTEIN"/>
    <property type="match status" value="1"/>
</dbReference>
<name>A0A1Q3D684_CEPFO</name>
<evidence type="ECO:0000313" key="3">
    <source>
        <dbReference type="Proteomes" id="UP000187406"/>
    </source>
</evidence>
<dbReference type="Proteomes" id="UP000187406">
    <property type="component" value="Unassembled WGS sequence"/>
</dbReference>
<keyword evidence="3" id="KW-1185">Reference proteome</keyword>
<proteinExistence type="predicted"/>
<sequence length="201" mass="22042">MVVRRFASFFKTSPASHVFSSPKSVDEGKGKSYGRKAVSFVLITITGGMALSALDDLVIYHGCTRKAMEKASESQAIKDALGEPIKKGPWYNASLAVAHQRHSVSCTFPVTGPHGDGVVRLKAVSSGDEKVFSYLRSRDWEILVMDALLCVHHANEGKQQTMRISLLDNFPPPDCKTCTDSKPPQPHQSMSLLSHENEEVL</sequence>
<dbReference type="EMBL" id="BDDD01004617">
    <property type="protein sequence ID" value="GAV87990.1"/>
    <property type="molecule type" value="Genomic_DNA"/>
</dbReference>
<reference evidence="3" key="1">
    <citation type="submission" date="2016-04" db="EMBL/GenBank/DDBJ databases">
        <title>Cephalotus genome sequencing.</title>
        <authorList>
            <person name="Fukushima K."/>
            <person name="Hasebe M."/>
            <person name="Fang X."/>
        </authorList>
    </citation>
    <scope>NUCLEOTIDE SEQUENCE [LARGE SCALE GENOMIC DNA]</scope>
    <source>
        <strain evidence="3">cv. St1</strain>
    </source>
</reference>